<evidence type="ECO:0000256" key="2">
    <source>
        <dbReference type="SAM" id="Phobius"/>
    </source>
</evidence>
<dbReference type="NCBIfam" id="TIGR01444">
    <property type="entry name" value="fkbM_fam"/>
    <property type="match status" value="1"/>
</dbReference>
<dbReference type="GO" id="GO:0046521">
    <property type="term" value="P:sphingoid catabolic process"/>
    <property type="evidence" value="ECO:0007669"/>
    <property type="project" value="TreeGrafter"/>
</dbReference>
<feature type="transmembrane region" description="Helical" evidence="2">
    <location>
        <begin position="675"/>
        <end position="697"/>
    </location>
</feature>
<feature type="transmembrane region" description="Helical" evidence="2">
    <location>
        <begin position="582"/>
        <end position="601"/>
    </location>
</feature>
<feature type="transmembrane region" description="Helical" evidence="2">
    <location>
        <begin position="709"/>
        <end position="731"/>
    </location>
</feature>
<dbReference type="InterPro" id="IPR006342">
    <property type="entry name" value="FkbM_mtfrase"/>
</dbReference>
<reference evidence="4 5" key="1">
    <citation type="journal article" date="2018" name="Plant J.">
        <title>Genome sequences of Chlorella sorokiniana UTEX 1602 and Micractinium conductrix SAG 241.80: implications to maltose excretion by a green alga.</title>
        <authorList>
            <person name="Arriola M.B."/>
            <person name="Velmurugan N."/>
            <person name="Zhang Y."/>
            <person name="Plunkett M.H."/>
            <person name="Hondzo H."/>
            <person name="Barney B.M."/>
        </authorList>
    </citation>
    <scope>NUCLEOTIDE SEQUENCE [LARGE SCALE GENOMIC DNA]</scope>
    <source>
        <strain evidence="5">UTEX 1602</strain>
    </source>
</reference>
<feature type="compositionally biased region" description="Low complexity" evidence="1">
    <location>
        <begin position="274"/>
        <end position="296"/>
    </location>
</feature>
<evidence type="ECO:0000259" key="3">
    <source>
        <dbReference type="Pfam" id="PF05050"/>
    </source>
</evidence>
<dbReference type="Proteomes" id="UP000239899">
    <property type="component" value="Unassembled WGS sequence"/>
</dbReference>
<feature type="domain" description="Methyltransferase FkbM" evidence="3">
    <location>
        <begin position="349"/>
        <end position="531"/>
    </location>
</feature>
<dbReference type="PANTHER" id="PTHR28026:SF9">
    <property type="entry name" value="2-HYDROXY-PALMITIC ACID DIOXYGENASE MPO1"/>
    <property type="match status" value="1"/>
</dbReference>
<feature type="transmembrane region" description="Helical" evidence="2">
    <location>
        <begin position="622"/>
        <end position="644"/>
    </location>
</feature>
<keyword evidence="4" id="KW-0489">Methyltransferase</keyword>
<accession>A0A2P6TLA5</accession>
<dbReference type="InterPro" id="IPR009305">
    <property type="entry name" value="Mpo1-like"/>
</dbReference>
<keyword evidence="4" id="KW-0808">Transferase</keyword>
<dbReference type="Gene3D" id="3.40.50.150">
    <property type="entry name" value="Vaccinia Virus protein VP39"/>
    <property type="match status" value="1"/>
</dbReference>
<evidence type="ECO:0000313" key="4">
    <source>
        <dbReference type="EMBL" id="PRW45071.1"/>
    </source>
</evidence>
<dbReference type="GO" id="GO:0008168">
    <property type="term" value="F:methyltransferase activity"/>
    <property type="evidence" value="ECO:0007669"/>
    <property type="project" value="UniProtKB-KW"/>
</dbReference>
<dbReference type="GO" id="GO:0005783">
    <property type="term" value="C:endoplasmic reticulum"/>
    <property type="evidence" value="ECO:0007669"/>
    <property type="project" value="TreeGrafter"/>
</dbReference>
<proteinExistence type="predicted"/>
<feature type="region of interest" description="Disordered" evidence="1">
    <location>
        <begin position="268"/>
        <end position="296"/>
    </location>
</feature>
<gene>
    <name evidence="4" type="ORF">C2E21_6149</name>
</gene>
<dbReference type="PANTHER" id="PTHR28026">
    <property type="entry name" value="DUF962 DOMAIN PROTEIN (AFU_ORTHOLOGUE AFUA_8G05310)"/>
    <property type="match status" value="1"/>
</dbReference>
<dbReference type="AlphaFoldDB" id="A0A2P6TLA5"/>
<feature type="compositionally biased region" description="Low complexity" evidence="1">
    <location>
        <begin position="11"/>
        <end position="24"/>
    </location>
</feature>
<feature type="region of interest" description="Disordered" evidence="1">
    <location>
        <begin position="1"/>
        <end position="43"/>
    </location>
</feature>
<feature type="transmembrane region" description="Helical" evidence="2">
    <location>
        <begin position="650"/>
        <end position="668"/>
    </location>
</feature>
<dbReference type="GO" id="GO:0032259">
    <property type="term" value="P:methylation"/>
    <property type="evidence" value="ECO:0007669"/>
    <property type="project" value="UniProtKB-KW"/>
</dbReference>
<dbReference type="Pfam" id="PF06127">
    <property type="entry name" value="Mpo1-like"/>
    <property type="match status" value="1"/>
</dbReference>
<comment type="caution">
    <text evidence="4">The sequence shown here is derived from an EMBL/GenBank/DDBJ whole genome shotgun (WGS) entry which is preliminary data.</text>
</comment>
<keyword evidence="2" id="KW-1133">Transmembrane helix</keyword>
<dbReference type="InterPro" id="IPR029063">
    <property type="entry name" value="SAM-dependent_MTases_sf"/>
</dbReference>
<dbReference type="OrthoDB" id="2124888at2759"/>
<dbReference type="GO" id="GO:0016020">
    <property type="term" value="C:membrane"/>
    <property type="evidence" value="ECO:0007669"/>
    <property type="project" value="GOC"/>
</dbReference>
<protein>
    <submittedName>
        <fullName evidence="4">Family methyltransferase</fullName>
    </submittedName>
</protein>
<evidence type="ECO:0000313" key="5">
    <source>
        <dbReference type="Proteomes" id="UP000239899"/>
    </source>
</evidence>
<keyword evidence="2" id="KW-0472">Membrane</keyword>
<name>A0A2P6TLA5_CHLSO</name>
<organism evidence="4 5">
    <name type="scientific">Chlorella sorokiniana</name>
    <name type="common">Freshwater green alga</name>
    <dbReference type="NCBI Taxonomy" id="3076"/>
    <lineage>
        <taxon>Eukaryota</taxon>
        <taxon>Viridiplantae</taxon>
        <taxon>Chlorophyta</taxon>
        <taxon>core chlorophytes</taxon>
        <taxon>Trebouxiophyceae</taxon>
        <taxon>Chlorellales</taxon>
        <taxon>Chlorellaceae</taxon>
        <taxon>Chlorella clade</taxon>
        <taxon>Chlorella</taxon>
    </lineage>
</organism>
<keyword evidence="2" id="KW-0812">Transmembrane</keyword>
<feature type="region of interest" description="Disordered" evidence="1">
    <location>
        <begin position="191"/>
        <end position="215"/>
    </location>
</feature>
<dbReference type="EMBL" id="LHPG02000012">
    <property type="protein sequence ID" value="PRW45071.1"/>
    <property type="molecule type" value="Genomic_DNA"/>
</dbReference>
<keyword evidence="5" id="KW-1185">Reference proteome</keyword>
<evidence type="ECO:0000256" key="1">
    <source>
        <dbReference type="SAM" id="MobiDB-lite"/>
    </source>
</evidence>
<sequence length="758" mass="82369">MAGRAGKVCRAATAPPVKPAGAAVGRRRGGGRSGTAKLKTPALLQTLKRKLPGTGDGPGPSTWEQQREELIAACEAALGCSLQEPNASTQSATTTAVAERSSNDGGGVSWRNVEHWLWPLFTERWGAWRYHRLGLPAVPYSDCPPSKPLPPPPPLLYGVSEAVVPRPGFWPPSTHMCGYWWSGQCAAAADSQLPPAADEPQGGSGDQQAFVEQQQRVQQAGMELASALASLLEDGSVRQQCAAMQQQLAGEDGLAAAVQLVRQHLDSWRGEGKQQQGQGQQQSHAQEPADQQQPQPAVPLAELELSGGLGVRCLAGSEGEVLFIHRELFQENCYLSRGISLPPGSVVVDAGANIGLFCLRLLLDSQLAANVAAVHAFEPLPATADVLHANLEAHRVADKVRIHRCGLHSQPGRLPFTFYPAMPGNSTACPGEKWEVQRPAMAAAVGQEAADRRFQGAARVECRVTTLAQFVREQQLERIDLLKVDVEGSELEVLRGLDPPAWAAVRQVAAEVHDVGGRLAAVQRLLEQHGFAVHAEAHASLPDTWMVSGLQPIMGGFLGFNFDLRDQLVFYGSYHNNKWNQLVHFIFVPAIWWTVLVWLAYTPEAFALPGLASRLPAWAADAAPYLRFNGSFFLAAAYSLYYLALEPLAGGSWTACVGLPLWAAANWFRSAVLDAWAWALGLHLLSWFVQIAVGHQMAEKRKPALLDSFFQSLVLAPLFVWFELLFLLGLYRGLHAEVQTRVRTNIAEWKRGQGKKAQ</sequence>
<dbReference type="SUPFAM" id="SSF53335">
    <property type="entry name" value="S-adenosyl-L-methionine-dependent methyltransferases"/>
    <property type="match status" value="1"/>
</dbReference>
<dbReference type="Pfam" id="PF05050">
    <property type="entry name" value="Methyltransf_21"/>
    <property type="match status" value="1"/>
</dbReference>